<dbReference type="Proteomes" id="UP001144612">
    <property type="component" value="Unassembled WGS sequence"/>
</dbReference>
<sequence length="984" mass="111809">MKKAMRVLAKTTFLICATLGLGSQANAEVLNSGQAVNEKKVWTIKFNNKVKLDNVTKNYIKVVDSRGIFQNINLELEKDKKSIKVTPCDNGYKPGEKYTLKVMKGVKGESNKGLKKEISMDFYIKDNMSSDKLNTSINNVQNASFVVQDSEWIYYSDLTESNSIYRMKKDGSSKKVLYKGNSRICKLYLSNEYIYFVSHSGNFTQGEEYCIYRVKKDGVGKPQVICKNISVNYQFQIDGDSLYYVQDSRLMRSDLLGNNAKEILKNIENTTDEVFFLLKDKWIYYFGFDYRSGKATGIYKIKTDGSQKQCIVKNVDAQSMKVSSINIDGNDIYYKNFSGDIFKSDLKGRDLERVRFLNGVSGVNVFNGYIHYLYEGAVHKIKADGTEHSILAQKSLNDFDYINIVNGELWYLDTNKELKSVPVVTKDSGEDDGDSNPGNPVSLKEGDSFYIKGVNSLSSKVIKIETADVNGDGKKENVILAGVNENYSYKDLKIFIQKTSNGEILGYDSLKNFSCEEIGNSISLGDFNKDKISDIKIDLLLNTQRGMHATYIYTFTKDKLNKIFHENMIPAKAQDFKYKLLDDKSIKVYDDKGNSYIVNLASDDEEHYKYLTNIGIGPSITVFYEGEDIDRDGSLELSRTIYLVGVSYSDFLCSAKTTYKYNPATSKWEYKGLHVESEFFPCTKVSSNSDNDDENNNEQDKQKSSIQNFVEKNNTIYYVQDKWTKRSKNDYYLSDSYLRGIKNDLSTSSTIANDISGKIQTYGKYMYYVSAYGVNLHRVKLDGSNDTVISKDIVKNFCISDGYIYYCSDKGGIYKMKQDGRDVSMLEKDKAEELVVLDDWLYYINNGSLYKMKTDGTSREDLGVTANKMLGASEDGVYYCISQKDGSSNLYRANIDGKRSKCIFEGLLKGYAVYDGYVYCINNTNNYIYKMKYDGSDLVKVSDEKAKDVVGVSEKFIYYKAGDTLNNEHLYRIKKTGGKPEKVD</sequence>
<feature type="domain" description="Prolow-density lipoprotein receptor-related protein 1-like beta-propeller" evidence="4">
    <location>
        <begin position="138"/>
        <end position="417"/>
    </location>
</feature>
<evidence type="ECO:0000256" key="1">
    <source>
        <dbReference type="ARBA" id="ARBA00022729"/>
    </source>
</evidence>
<dbReference type="InterPro" id="IPR032485">
    <property type="entry name" value="LRP1-like_beta_prop"/>
</dbReference>
<dbReference type="Gene3D" id="2.60.40.1220">
    <property type="match status" value="1"/>
</dbReference>
<dbReference type="SUPFAM" id="SSF69318">
    <property type="entry name" value="Integrin alpha N-terminal domain"/>
    <property type="match status" value="1"/>
</dbReference>
<accession>A0ABT4D8P9</accession>
<feature type="chain" id="PRO_5045132073" evidence="3">
    <location>
        <begin position="28"/>
        <end position="984"/>
    </location>
</feature>
<keyword evidence="6" id="KW-1185">Reference proteome</keyword>
<proteinExistence type="predicted"/>
<feature type="region of interest" description="Disordered" evidence="2">
    <location>
        <begin position="685"/>
        <end position="705"/>
    </location>
</feature>
<dbReference type="EMBL" id="JAPQFJ010000007">
    <property type="protein sequence ID" value="MCY6958675.1"/>
    <property type="molecule type" value="Genomic_DNA"/>
</dbReference>
<dbReference type="Pfam" id="PF16472">
    <property type="entry name" value="DUF5050"/>
    <property type="match status" value="2"/>
</dbReference>
<evidence type="ECO:0000313" key="6">
    <source>
        <dbReference type="Proteomes" id="UP001144612"/>
    </source>
</evidence>
<evidence type="ECO:0000313" key="5">
    <source>
        <dbReference type="EMBL" id="MCY6958675.1"/>
    </source>
</evidence>
<feature type="region of interest" description="Disordered" evidence="2">
    <location>
        <begin position="424"/>
        <end position="444"/>
    </location>
</feature>
<keyword evidence="1 3" id="KW-0732">Signal</keyword>
<feature type="domain" description="Prolow-density lipoprotein receptor-related protein 1-like beta-propeller" evidence="4">
    <location>
        <begin position="789"/>
        <end position="982"/>
    </location>
</feature>
<dbReference type="PANTHER" id="PTHR32256:SF17">
    <property type="entry name" value="EGF-LIKE DOMAIN-CONTAINING PROTEIN"/>
    <property type="match status" value="1"/>
</dbReference>
<evidence type="ECO:0000256" key="2">
    <source>
        <dbReference type="SAM" id="MobiDB-lite"/>
    </source>
</evidence>
<organism evidence="5 6">
    <name type="scientific">Clostridium brassicae</name>
    <dbReference type="NCBI Taxonomy" id="2999072"/>
    <lineage>
        <taxon>Bacteria</taxon>
        <taxon>Bacillati</taxon>
        <taxon>Bacillota</taxon>
        <taxon>Clostridia</taxon>
        <taxon>Eubacteriales</taxon>
        <taxon>Clostridiaceae</taxon>
        <taxon>Clostridium</taxon>
    </lineage>
</organism>
<feature type="signal peptide" evidence="3">
    <location>
        <begin position="1"/>
        <end position="27"/>
    </location>
</feature>
<dbReference type="Gene3D" id="2.120.10.30">
    <property type="entry name" value="TolB, C-terminal domain"/>
    <property type="match status" value="1"/>
</dbReference>
<protein>
    <submittedName>
        <fullName evidence="5">DUF5050 domain-containing protein</fullName>
    </submittedName>
</protein>
<reference evidence="5" key="1">
    <citation type="submission" date="2022-12" db="EMBL/GenBank/DDBJ databases">
        <title>Clostridium sp. nov., isolated from industrial wastewater.</title>
        <authorList>
            <person name="Jiayan W."/>
        </authorList>
    </citation>
    <scope>NUCLEOTIDE SEQUENCE</scope>
    <source>
        <strain evidence="5">ZC22-4</strain>
    </source>
</reference>
<dbReference type="InterPro" id="IPR011042">
    <property type="entry name" value="6-blade_b-propeller_TolB-like"/>
</dbReference>
<evidence type="ECO:0000259" key="4">
    <source>
        <dbReference type="Pfam" id="PF16472"/>
    </source>
</evidence>
<comment type="caution">
    <text evidence="5">The sequence shown here is derived from an EMBL/GenBank/DDBJ whole genome shotgun (WGS) entry which is preliminary data.</text>
</comment>
<dbReference type="PANTHER" id="PTHR32256">
    <property type="match status" value="1"/>
</dbReference>
<gene>
    <name evidence="5" type="ORF">OW729_08665</name>
</gene>
<dbReference type="InterPro" id="IPR053369">
    <property type="entry name" value="SrfA-induced_signal"/>
</dbReference>
<dbReference type="InterPro" id="IPR028994">
    <property type="entry name" value="Integrin_alpha_N"/>
</dbReference>
<dbReference type="InterPro" id="IPR014755">
    <property type="entry name" value="Cu-Rt/internalin_Ig-like"/>
</dbReference>
<evidence type="ECO:0000256" key="3">
    <source>
        <dbReference type="SAM" id="SignalP"/>
    </source>
</evidence>
<dbReference type="SUPFAM" id="SSF69304">
    <property type="entry name" value="Tricorn protease N-terminal domain"/>
    <property type="match status" value="2"/>
</dbReference>
<name>A0ABT4D8P9_9CLOT</name>
<dbReference type="RefSeq" id="WP_268061091.1">
    <property type="nucleotide sequence ID" value="NZ_JAPQFJ010000007.1"/>
</dbReference>